<organism evidence="1 2">
    <name type="scientific">Devosia yakushimensis</name>
    <dbReference type="NCBI Taxonomy" id="470028"/>
    <lineage>
        <taxon>Bacteria</taxon>
        <taxon>Pseudomonadati</taxon>
        <taxon>Pseudomonadota</taxon>
        <taxon>Alphaproteobacteria</taxon>
        <taxon>Hyphomicrobiales</taxon>
        <taxon>Devosiaceae</taxon>
        <taxon>Devosia</taxon>
    </lineage>
</organism>
<reference evidence="1" key="2">
    <citation type="submission" date="2023-01" db="EMBL/GenBank/DDBJ databases">
        <title>Draft genome sequence of Devosia yakushimensis strain NBRC 103855.</title>
        <authorList>
            <person name="Sun Q."/>
            <person name="Mori K."/>
        </authorList>
    </citation>
    <scope>NUCLEOTIDE SEQUENCE</scope>
    <source>
        <strain evidence="1">NBRC 103855</strain>
    </source>
</reference>
<proteinExistence type="predicted"/>
<reference evidence="1" key="1">
    <citation type="journal article" date="2014" name="Int. J. Syst. Evol. Microbiol.">
        <title>Complete genome of a new Firmicutes species belonging to the dominant human colonic microbiota ('Ruminococcus bicirculans') reveals two chromosomes and a selective capacity to utilize plant glucans.</title>
        <authorList>
            <consortium name="NISC Comparative Sequencing Program"/>
            <person name="Wegmann U."/>
            <person name="Louis P."/>
            <person name="Goesmann A."/>
            <person name="Henrissat B."/>
            <person name="Duncan S.H."/>
            <person name="Flint H.J."/>
        </authorList>
    </citation>
    <scope>NUCLEOTIDE SEQUENCE</scope>
    <source>
        <strain evidence="1">NBRC 103855</strain>
    </source>
</reference>
<comment type="caution">
    <text evidence="1">The sequence shown here is derived from an EMBL/GenBank/DDBJ whole genome shotgun (WGS) entry which is preliminary data.</text>
</comment>
<name>A0ABQ5UI15_9HYPH</name>
<accession>A0ABQ5UI15</accession>
<dbReference type="RefSeq" id="WP_284393235.1">
    <property type="nucleotide sequence ID" value="NZ_BSNG01000002.1"/>
</dbReference>
<keyword evidence="2" id="KW-1185">Reference proteome</keyword>
<evidence type="ECO:0000313" key="1">
    <source>
        <dbReference type="EMBL" id="GLQ11692.1"/>
    </source>
</evidence>
<dbReference type="Proteomes" id="UP001161406">
    <property type="component" value="Unassembled WGS sequence"/>
</dbReference>
<evidence type="ECO:0000313" key="2">
    <source>
        <dbReference type="Proteomes" id="UP001161406"/>
    </source>
</evidence>
<gene>
    <name evidence="1" type="ORF">GCM10007913_36240</name>
</gene>
<sequence length="114" mass="12373">MASMIDSTIVTHGFGRGSNWQGRSGRAYDLVSENLEHFAMGETELYVIAKGSHVLWVGSTADLVSDPLSRTRFRLALDCADRVFRLVSPAADSERLSTIWDLEGAEPMAGAQAA</sequence>
<dbReference type="EMBL" id="BSNG01000002">
    <property type="protein sequence ID" value="GLQ11692.1"/>
    <property type="molecule type" value="Genomic_DNA"/>
</dbReference>
<protein>
    <submittedName>
        <fullName evidence="1">Uncharacterized protein</fullName>
    </submittedName>
</protein>